<feature type="region of interest" description="Disordered" evidence="5">
    <location>
        <begin position="1"/>
        <end position="23"/>
    </location>
</feature>
<accession>W0DNR4</accession>
<sequence length="111" mass="12740">MNDLKDRHCEPPERFPGPMSPADRDAMLKQLHPDWNLDADRGLISRRLRFGNFHETIGFVNAVAWIANREDHHPDLEVSYNQCVVRFTTHAVNGLTLNDYICAAHVDALFD</sequence>
<feature type="compositionally biased region" description="Basic and acidic residues" evidence="5">
    <location>
        <begin position="1"/>
        <end position="13"/>
    </location>
</feature>
<reference evidence="6 7" key="1">
    <citation type="submission" date="2013-12" db="EMBL/GenBank/DDBJ databases">
        <authorList>
            <consortium name="DOE Joint Genome Institute"/>
            <person name="Muyzer G."/>
            <person name="Huntemann M."/>
            <person name="Han J."/>
            <person name="Chen A."/>
            <person name="Kyrpides N."/>
            <person name="Mavromatis K."/>
            <person name="Markowitz V."/>
            <person name="Palaniappan K."/>
            <person name="Ivanova N."/>
            <person name="Schaumberg A."/>
            <person name="Pati A."/>
            <person name="Liolios K."/>
            <person name="Nordberg H.P."/>
            <person name="Cantor M.N."/>
            <person name="Hua S.X."/>
            <person name="Woyke T."/>
        </authorList>
    </citation>
    <scope>NUCLEOTIDE SEQUENCE [LARGE SCALE GENOMIC DNA]</scope>
    <source>
        <strain evidence="6 7">ARh 1</strain>
    </source>
</reference>
<evidence type="ECO:0000256" key="4">
    <source>
        <dbReference type="HAMAP-Rule" id="MF_00434"/>
    </source>
</evidence>
<dbReference type="HAMAP" id="MF_00434">
    <property type="entry name" value="Pterin_4_alpha"/>
    <property type="match status" value="1"/>
</dbReference>
<dbReference type="STRING" id="713585.THITH_12200"/>
<dbReference type="InterPro" id="IPR001533">
    <property type="entry name" value="Pterin_deHydtase"/>
</dbReference>
<protein>
    <recommendedName>
        <fullName evidence="4">Putative pterin-4-alpha-carbinolamine dehydratase</fullName>
        <shortName evidence="4">PHS</shortName>
        <ecNumber evidence="4">4.2.1.96</ecNumber>
    </recommendedName>
    <alternativeName>
        <fullName evidence="4">4-alpha-hydroxy-tetrahydropterin dehydratase</fullName>
    </alternativeName>
    <alternativeName>
        <fullName evidence="4">Pterin carbinolamine dehydratase</fullName>
        <shortName evidence="4">PCD</shortName>
    </alternativeName>
</protein>
<dbReference type="InterPro" id="IPR036428">
    <property type="entry name" value="PCD_sf"/>
</dbReference>
<evidence type="ECO:0000256" key="5">
    <source>
        <dbReference type="SAM" id="MobiDB-lite"/>
    </source>
</evidence>
<keyword evidence="7" id="KW-1185">Reference proteome</keyword>
<evidence type="ECO:0000256" key="3">
    <source>
        <dbReference type="ARBA" id="ARBA00023239"/>
    </source>
</evidence>
<keyword evidence="3 4" id="KW-0456">Lyase</keyword>
<proteinExistence type="inferred from homology"/>
<dbReference type="GO" id="GO:0006729">
    <property type="term" value="P:tetrahydrobiopterin biosynthetic process"/>
    <property type="evidence" value="ECO:0007669"/>
    <property type="project" value="InterPro"/>
</dbReference>
<evidence type="ECO:0000313" key="6">
    <source>
        <dbReference type="EMBL" id="AHE98892.1"/>
    </source>
</evidence>
<dbReference type="AlphaFoldDB" id="W0DNR4"/>
<dbReference type="RefSeq" id="WP_006747871.1">
    <property type="nucleotide sequence ID" value="NZ_CP007029.1"/>
</dbReference>
<evidence type="ECO:0000313" key="7">
    <source>
        <dbReference type="Proteomes" id="UP000005289"/>
    </source>
</evidence>
<dbReference type="Gene3D" id="3.30.1360.20">
    <property type="entry name" value="Transcriptional coactivator/pterin dehydratase"/>
    <property type="match status" value="1"/>
</dbReference>
<dbReference type="EC" id="4.2.1.96" evidence="4"/>
<dbReference type="PANTHER" id="PTHR12599:SF0">
    <property type="entry name" value="PTERIN-4-ALPHA-CARBINOLAMINE DEHYDRATASE"/>
    <property type="match status" value="1"/>
</dbReference>
<organism evidence="6 7">
    <name type="scientific">Thioalkalivibrio paradoxus ARh 1</name>
    <dbReference type="NCBI Taxonomy" id="713585"/>
    <lineage>
        <taxon>Bacteria</taxon>
        <taxon>Pseudomonadati</taxon>
        <taxon>Pseudomonadota</taxon>
        <taxon>Gammaproteobacteria</taxon>
        <taxon>Chromatiales</taxon>
        <taxon>Ectothiorhodospiraceae</taxon>
        <taxon>Thioalkalivibrio</taxon>
    </lineage>
</organism>
<name>W0DNR4_9GAMM</name>
<dbReference type="OrthoDB" id="5294615at2"/>
<dbReference type="Pfam" id="PF01329">
    <property type="entry name" value="Pterin_4a"/>
    <property type="match status" value="1"/>
</dbReference>
<comment type="similarity">
    <text evidence="2 4">Belongs to the pterin-4-alpha-carbinolamine dehydratase family.</text>
</comment>
<dbReference type="PANTHER" id="PTHR12599">
    <property type="entry name" value="PTERIN-4-ALPHA-CARBINOLAMINE DEHYDRATASE"/>
    <property type="match status" value="1"/>
</dbReference>
<dbReference type="SUPFAM" id="SSF55248">
    <property type="entry name" value="PCD-like"/>
    <property type="match status" value="1"/>
</dbReference>
<dbReference type="CDD" id="cd00913">
    <property type="entry name" value="PCD_DCoH_subfamily_a"/>
    <property type="match status" value="1"/>
</dbReference>
<evidence type="ECO:0000256" key="2">
    <source>
        <dbReference type="ARBA" id="ARBA00006472"/>
    </source>
</evidence>
<comment type="catalytic activity">
    <reaction evidence="1 4">
        <text>(4aS,6R)-4a-hydroxy-L-erythro-5,6,7,8-tetrahydrobiopterin = (6R)-L-erythro-6,7-dihydrobiopterin + H2O</text>
        <dbReference type="Rhea" id="RHEA:11920"/>
        <dbReference type="ChEBI" id="CHEBI:15377"/>
        <dbReference type="ChEBI" id="CHEBI:15642"/>
        <dbReference type="ChEBI" id="CHEBI:43120"/>
        <dbReference type="EC" id="4.2.1.96"/>
    </reaction>
</comment>
<evidence type="ECO:0000256" key="1">
    <source>
        <dbReference type="ARBA" id="ARBA00001554"/>
    </source>
</evidence>
<dbReference type="Proteomes" id="UP000005289">
    <property type="component" value="Chromosome"/>
</dbReference>
<dbReference type="KEGG" id="tti:THITH_12200"/>
<gene>
    <name evidence="6" type="ORF">THITH_12200</name>
</gene>
<dbReference type="GO" id="GO:0008124">
    <property type="term" value="F:4-alpha-hydroxytetrahydrobiopterin dehydratase activity"/>
    <property type="evidence" value="ECO:0007669"/>
    <property type="project" value="UniProtKB-UniRule"/>
</dbReference>
<dbReference type="EMBL" id="CP007029">
    <property type="protein sequence ID" value="AHE98892.1"/>
    <property type="molecule type" value="Genomic_DNA"/>
</dbReference>
<dbReference type="HOGENOM" id="CLU_081974_2_1_6"/>